<sequence>MGRNPAGLAATVLVINMSDLGSGANCAWARSAAKKGGAVHASGAGPSHPYRGLQPYQFWNRSISAVEPHLVDPVTNPRFTIGREARVATAGSCFAQHISRSISRSGYNYFVTEDGADLSEQDRTAGGYGIFPARFGNIYTTVQLLQLFEEAFGEREPAAQALQRPDGRYVDPLRQQVDARGFDSPAAVREDRAGHLACVRRMFAETDLFIFTLGLAEAWQLRSDGTVFSSAPGVVGGAYDPELHAFANFSLEETYGALRTFLEKFHRLNPDAKVLLTVSPVPLMATYEDRSVLSSTTLSKSVLRVAADMAIRDHAWVDYFPAYEIITASVTGGMYYEDDHRGINALGVAHAVRCFMANYTRDADRLDHAAMDLSVDPSASQRVLCDEDILAMARR</sequence>
<dbReference type="Proteomes" id="UP000265366">
    <property type="component" value="Unassembled WGS sequence"/>
</dbReference>
<dbReference type="OrthoDB" id="369216at2"/>
<organism evidence="2 3">
    <name type="scientific">Aurantiacibacter xanthus</name>
    <dbReference type="NCBI Taxonomy" id="1784712"/>
    <lineage>
        <taxon>Bacteria</taxon>
        <taxon>Pseudomonadati</taxon>
        <taxon>Pseudomonadota</taxon>
        <taxon>Alphaproteobacteria</taxon>
        <taxon>Sphingomonadales</taxon>
        <taxon>Erythrobacteraceae</taxon>
        <taxon>Aurantiacibacter</taxon>
    </lineage>
</organism>
<dbReference type="Pfam" id="PF08885">
    <property type="entry name" value="GSCFA"/>
    <property type="match status" value="1"/>
</dbReference>
<reference evidence="2 3" key="1">
    <citation type="submission" date="2018-08" db="EMBL/GenBank/DDBJ databases">
        <title>Erythrobacter zhengii sp.nov., a bacterium isolated from deep-sea sediment.</title>
        <authorList>
            <person name="Fang C."/>
            <person name="Wu Y.-H."/>
            <person name="Sun C."/>
            <person name="Wang H."/>
            <person name="Cheng H."/>
            <person name="Meng F.-X."/>
            <person name="Wang C.-S."/>
            <person name="Xu X.-W."/>
        </authorList>
    </citation>
    <scope>NUCLEOTIDE SEQUENCE [LARGE SCALE GENOMIC DNA]</scope>
    <source>
        <strain evidence="2 3">CCTCC AB 2015396</strain>
    </source>
</reference>
<name>A0A3A1P3A7_9SPHN</name>
<evidence type="ECO:0000313" key="2">
    <source>
        <dbReference type="EMBL" id="RIV82427.1"/>
    </source>
</evidence>
<comment type="caution">
    <text evidence="2">The sequence shown here is derived from an EMBL/GenBank/DDBJ whole genome shotgun (WGS) entry which is preliminary data.</text>
</comment>
<evidence type="ECO:0000259" key="1">
    <source>
        <dbReference type="Pfam" id="PF08885"/>
    </source>
</evidence>
<protein>
    <submittedName>
        <fullName evidence="2">GSCFA family protein</fullName>
    </submittedName>
</protein>
<accession>A0A3A1P3A7</accession>
<evidence type="ECO:0000313" key="3">
    <source>
        <dbReference type="Proteomes" id="UP000265366"/>
    </source>
</evidence>
<dbReference type="InterPro" id="IPR014982">
    <property type="entry name" value="GSCFA"/>
</dbReference>
<gene>
    <name evidence="2" type="ORF">D2V17_15365</name>
</gene>
<proteinExistence type="predicted"/>
<feature type="domain" description="GSCFA" evidence="1">
    <location>
        <begin position="86"/>
        <end position="355"/>
    </location>
</feature>
<dbReference type="EMBL" id="QXFM01000118">
    <property type="protein sequence ID" value="RIV82427.1"/>
    <property type="molecule type" value="Genomic_DNA"/>
</dbReference>
<keyword evidence="3" id="KW-1185">Reference proteome</keyword>
<dbReference type="AlphaFoldDB" id="A0A3A1P3A7"/>